<name>A0ABW0H2K4_9HYPH</name>
<dbReference type="InterPro" id="IPR050192">
    <property type="entry name" value="CopG/NikR_regulator"/>
</dbReference>
<dbReference type="InterPro" id="IPR002145">
    <property type="entry name" value="CopG"/>
</dbReference>
<evidence type="ECO:0000256" key="5">
    <source>
        <dbReference type="ARBA" id="ARBA00023125"/>
    </source>
</evidence>
<dbReference type="PANTHER" id="PTHR34719:SF2">
    <property type="entry name" value="NICKEL-RESPONSIVE REGULATOR"/>
    <property type="match status" value="1"/>
</dbReference>
<reference evidence="13" key="1">
    <citation type="journal article" date="2019" name="Int. J. Syst. Evol. Microbiol.">
        <title>The Global Catalogue of Microorganisms (GCM) 10K type strain sequencing project: providing services to taxonomists for standard genome sequencing and annotation.</title>
        <authorList>
            <consortium name="The Broad Institute Genomics Platform"/>
            <consortium name="The Broad Institute Genome Sequencing Center for Infectious Disease"/>
            <person name="Wu L."/>
            <person name="Ma J."/>
        </authorList>
    </citation>
    <scope>NUCLEOTIDE SEQUENCE [LARGE SCALE GENOMIC DNA]</scope>
    <source>
        <strain evidence="13">CGMCC 1.16326</strain>
    </source>
</reference>
<keyword evidence="3 8" id="KW-0479">Metal-binding</keyword>
<feature type="binding site" evidence="8">
    <location>
        <position position="87"/>
    </location>
    <ligand>
        <name>Ni(2+)</name>
        <dbReference type="ChEBI" id="CHEBI:49786"/>
    </ligand>
</feature>
<feature type="compositionally biased region" description="Basic and acidic residues" evidence="9">
    <location>
        <begin position="136"/>
        <end position="157"/>
    </location>
</feature>
<feature type="region of interest" description="Disordered" evidence="9">
    <location>
        <begin position="130"/>
        <end position="157"/>
    </location>
</feature>
<dbReference type="Gene3D" id="1.10.1220.10">
    <property type="entry name" value="Met repressor-like"/>
    <property type="match status" value="1"/>
</dbReference>
<evidence type="ECO:0000256" key="1">
    <source>
        <dbReference type="ARBA" id="ARBA00008478"/>
    </source>
</evidence>
<dbReference type="EMBL" id="JBHSLV010000005">
    <property type="protein sequence ID" value="MFC5391418.1"/>
    <property type="molecule type" value="Genomic_DNA"/>
</dbReference>
<sequence length="157" mass="17282">MERVTITIDADLLAFVDTLSATKSYGSRSEAIRDILRKAARTERQADPDAPCFATLAYVYDHETRDLARRLTNQQHDHHDLSIATLHVHLDRHECLEVAVLRGTSGAVQSFADGVISQRGVRHGQLHLLPGAPDAAHGHEHGHEHGPGHAHSHAHDD</sequence>
<dbReference type="InterPro" id="IPR045865">
    <property type="entry name" value="ACT-like_dom_sf"/>
</dbReference>
<evidence type="ECO:0000256" key="4">
    <source>
        <dbReference type="ARBA" id="ARBA00023015"/>
    </source>
</evidence>
<dbReference type="HAMAP" id="MF_00476">
    <property type="entry name" value="NikR"/>
    <property type="match status" value="1"/>
</dbReference>
<dbReference type="InterPro" id="IPR014160">
    <property type="entry name" value="Nickel_NikR_proteobac"/>
</dbReference>
<comment type="function">
    <text evidence="8">Transcriptional regulator.</text>
</comment>
<gene>
    <name evidence="12" type="primary">nikR</name>
    <name evidence="12" type="ORF">ACFPPC_02055</name>
</gene>
<evidence type="ECO:0000256" key="6">
    <source>
        <dbReference type="ARBA" id="ARBA00023163"/>
    </source>
</evidence>
<comment type="cofactor">
    <cofactor evidence="8">
        <name>Ni(2+)</name>
        <dbReference type="ChEBI" id="CHEBI:49786"/>
    </cofactor>
    <text evidence="8">Binds 1 nickel ion per subunit.</text>
</comment>
<keyword evidence="6 8" id="KW-0804">Transcription</keyword>
<dbReference type="Gene3D" id="3.30.70.1150">
    <property type="entry name" value="ACT-like. Chain A, domain 2"/>
    <property type="match status" value="1"/>
</dbReference>
<evidence type="ECO:0000256" key="8">
    <source>
        <dbReference type="HAMAP-Rule" id="MF_00476"/>
    </source>
</evidence>
<evidence type="ECO:0000259" key="10">
    <source>
        <dbReference type="Pfam" id="PF01402"/>
    </source>
</evidence>
<comment type="function">
    <text evidence="7">Transcriptional repressor of the nikABCDE operon. Is active in the presence of excessive concentrations of intracellular nickel.</text>
</comment>
<dbReference type="SUPFAM" id="SSF55021">
    <property type="entry name" value="ACT-like"/>
    <property type="match status" value="1"/>
</dbReference>
<evidence type="ECO:0000259" key="11">
    <source>
        <dbReference type="Pfam" id="PF08753"/>
    </source>
</evidence>
<dbReference type="CDD" id="cd22231">
    <property type="entry name" value="RHH_NikR_HicB-like"/>
    <property type="match status" value="1"/>
</dbReference>
<dbReference type="InterPro" id="IPR022988">
    <property type="entry name" value="Ni_resp_reg_NikR"/>
</dbReference>
<feature type="domain" description="Transcription factor NikR nickel binding C-terminal" evidence="11">
    <location>
        <begin position="54"/>
        <end position="128"/>
    </location>
</feature>
<evidence type="ECO:0000256" key="7">
    <source>
        <dbReference type="ARBA" id="ARBA00024723"/>
    </source>
</evidence>
<dbReference type="NCBIfam" id="NF002815">
    <property type="entry name" value="PRK02967.1"/>
    <property type="match status" value="1"/>
</dbReference>
<dbReference type="Pfam" id="PF01402">
    <property type="entry name" value="RHH_1"/>
    <property type="match status" value="1"/>
</dbReference>
<dbReference type="SUPFAM" id="SSF47598">
    <property type="entry name" value="Ribbon-helix-helix"/>
    <property type="match status" value="1"/>
</dbReference>
<dbReference type="NCBIfam" id="TIGR02793">
    <property type="entry name" value="nikR"/>
    <property type="match status" value="1"/>
</dbReference>
<dbReference type="InterPro" id="IPR010985">
    <property type="entry name" value="Ribbon_hlx_hlx"/>
</dbReference>
<dbReference type="InterPro" id="IPR014864">
    <property type="entry name" value="TF_NikR_Ni-bd_C"/>
</dbReference>
<dbReference type="PANTHER" id="PTHR34719">
    <property type="entry name" value="NICKEL-RESPONSIVE REGULATOR"/>
    <property type="match status" value="1"/>
</dbReference>
<dbReference type="Pfam" id="PF08753">
    <property type="entry name" value="NikR_C"/>
    <property type="match status" value="1"/>
</dbReference>
<keyword evidence="13" id="KW-1185">Reference proteome</keyword>
<feature type="domain" description="Ribbon-helix-helix protein CopG" evidence="10">
    <location>
        <begin position="2"/>
        <end position="41"/>
    </location>
</feature>
<evidence type="ECO:0000313" key="12">
    <source>
        <dbReference type="EMBL" id="MFC5391418.1"/>
    </source>
</evidence>
<feature type="binding site" evidence="8">
    <location>
        <position position="76"/>
    </location>
    <ligand>
        <name>Ni(2+)</name>
        <dbReference type="ChEBI" id="CHEBI:49786"/>
    </ligand>
</feature>
<accession>A0ABW0H2K4</accession>
<dbReference type="NCBIfam" id="NF003381">
    <property type="entry name" value="PRK04460.1"/>
    <property type="match status" value="1"/>
</dbReference>
<feature type="binding site" evidence="8">
    <location>
        <position position="95"/>
    </location>
    <ligand>
        <name>Ni(2+)</name>
        <dbReference type="ChEBI" id="CHEBI:49786"/>
    </ligand>
</feature>
<feature type="binding site" evidence="8">
    <location>
        <position position="89"/>
    </location>
    <ligand>
        <name>Ni(2+)</name>
        <dbReference type="ChEBI" id="CHEBI:49786"/>
    </ligand>
</feature>
<organism evidence="12 13">
    <name type="scientific">Bosea vestrisii</name>
    <dbReference type="NCBI Taxonomy" id="151416"/>
    <lineage>
        <taxon>Bacteria</taxon>
        <taxon>Pseudomonadati</taxon>
        <taxon>Pseudomonadota</taxon>
        <taxon>Alphaproteobacteria</taxon>
        <taxon>Hyphomicrobiales</taxon>
        <taxon>Boseaceae</taxon>
        <taxon>Bosea</taxon>
    </lineage>
</organism>
<dbReference type="InterPro" id="IPR027271">
    <property type="entry name" value="Acetolactate_synth/TF_NikR_C"/>
</dbReference>
<keyword evidence="5 8" id="KW-0238">DNA-binding</keyword>
<evidence type="ECO:0000313" key="13">
    <source>
        <dbReference type="Proteomes" id="UP001596104"/>
    </source>
</evidence>
<evidence type="ECO:0000256" key="2">
    <source>
        <dbReference type="ARBA" id="ARBA00022596"/>
    </source>
</evidence>
<comment type="caution">
    <text evidence="12">The sequence shown here is derived from an EMBL/GenBank/DDBJ whole genome shotgun (WGS) entry which is preliminary data.</text>
</comment>
<evidence type="ECO:0000256" key="3">
    <source>
        <dbReference type="ARBA" id="ARBA00022723"/>
    </source>
</evidence>
<proteinExistence type="inferred from homology"/>
<keyword evidence="4 8" id="KW-0805">Transcription regulation</keyword>
<protein>
    <recommendedName>
        <fullName evidence="8">Putative nickel-responsive regulator</fullName>
    </recommendedName>
</protein>
<dbReference type="RefSeq" id="WP_377006268.1">
    <property type="nucleotide sequence ID" value="NZ_JBHSLV010000005.1"/>
</dbReference>
<dbReference type="Proteomes" id="UP001596104">
    <property type="component" value="Unassembled WGS sequence"/>
</dbReference>
<evidence type="ECO:0000256" key="9">
    <source>
        <dbReference type="SAM" id="MobiDB-lite"/>
    </source>
</evidence>
<comment type="similarity">
    <text evidence="1 8">Belongs to the transcriptional regulatory CopG/NikR family.</text>
</comment>
<keyword evidence="2 8" id="KW-0533">Nickel</keyword>
<dbReference type="InterPro" id="IPR013321">
    <property type="entry name" value="Arc_rbn_hlx_hlx"/>
</dbReference>